<feature type="chain" id="PRO_5036445580" evidence="3">
    <location>
        <begin position="23"/>
        <end position="172"/>
    </location>
</feature>
<proteinExistence type="predicted"/>
<dbReference type="AlphaFoldDB" id="A0A8X7TTS4"/>
<evidence type="ECO:0000313" key="4">
    <source>
        <dbReference type="EMBL" id="KAG2253231.1"/>
    </source>
</evidence>
<feature type="signal peptide" evidence="3">
    <location>
        <begin position="1"/>
        <end position="22"/>
    </location>
</feature>
<dbReference type="Proteomes" id="UP000886595">
    <property type="component" value="Unassembled WGS sequence"/>
</dbReference>
<dbReference type="EMBL" id="JAAMPC010000016">
    <property type="protein sequence ID" value="KAG2253231.1"/>
    <property type="molecule type" value="Genomic_DNA"/>
</dbReference>
<keyword evidence="5" id="KW-1185">Reference proteome</keyword>
<dbReference type="GO" id="GO:0003700">
    <property type="term" value="F:DNA-binding transcription factor activity"/>
    <property type="evidence" value="ECO:0007669"/>
    <property type="project" value="TreeGrafter"/>
</dbReference>
<keyword evidence="3" id="KW-0732">Signal</keyword>
<dbReference type="InterPro" id="IPR051358">
    <property type="entry name" value="TF_AMS/ICE1/BHLH6-like"/>
</dbReference>
<dbReference type="PANTHER" id="PTHR31945:SF129">
    <property type="entry name" value="TRANSCRIPTION FACTOR SCREAM2"/>
    <property type="match status" value="1"/>
</dbReference>
<evidence type="ECO:0000256" key="2">
    <source>
        <dbReference type="ARBA" id="ARBA00023242"/>
    </source>
</evidence>
<reference evidence="4 5" key="1">
    <citation type="submission" date="2020-02" db="EMBL/GenBank/DDBJ databases">
        <authorList>
            <person name="Ma Q."/>
            <person name="Huang Y."/>
            <person name="Song X."/>
            <person name="Pei D."/>
        </authorList>
    </citation>
    <scope>NUCLEOTIDE SEQUENCE [LARGE SCALE GENOMIC DNA]</scope>
    <source>
        <strain evidence="4">Sxm20200214</strain>
        <tissue evidence="4">Leaf</tissue>
    </source>
</reference>
<comment type="subcellular location">
    <subcellularLocation>
        <location evidence="1">Nucleus</location>
    </subcellularLocation>
</comment>
<dbReference type="OrthoDB" id="1748806at2759"/>
<dbReference type="PANTHER" id="PTHR31945">
    <property type="entry name" value="TRANSCRIPTION FACTOR SCREAM2-RELATED"/>
    <property type="match status" value="1"/>
</dbReference>
<evidence type="ECO:0000256" key="3">
    <source>
        <dbReference type="SAM" id="SignalP"/>
    </source>
</evidence>
<keyword evidence="2" id="KW-0539">Nucleus</keyword>
<comment type="caution">
    <text evidence="4">The sequence shown here is derived from an EMBL/GenBank/DDBJ whole genome shotgun (WGS) entry which is preliminary data.</text>
</comment>
<accession>A0A8X7TTS4</accession>
<gene>
    <name evidence="4" type="ORF">Bca52824_083367</name>
</gene>
<sequence length="172" mass="19122">MGIHKLCSSSLALRLLATQITTSVTSSISSFNLIIYFSLTTHPTPSELIIVIIIKDRSSIIGDAIYYLNELLQRINDLHNELESTPLGSLPQGSTSFHPLTPTPDTLSCRVNPFTLRFCHPQVEVRLREGRTVKIRQAVISCSNRFATLSFIGKNPSAIEVKLSSWRLRSSP</sequence>
<organism evidence="4 5">
    <name type="scientific">Brassica carinata</name>
    <name type="common">Ethiopian mustard</name>
    <name type="synonym">Abyssinian cabbage</name>
    <dbReference type="NCBI Taxonomy" id="52824"/>
    <lineage>
        <taxon>Eukaryota</taxon>
        <taxon>Viridiplantae</taxon>
        <taxon>Streptophyta</taxon>
        <taxon>Embryophyta</taxon>
        <taxon>Tracheophyta</taxon>
        <taxon>Spermatophyta</taxon>
        <taxon>Magnoliopsida</taxon>
        <taxon>eudicotyledons</taxon>
        <taxon>Gunneridae</taxon>
        <taxon>Pentapetalae</taxon>
        <taxon>rosids</taxon>
        <taxon>malvids</taxon>
        <taxon>Brassicales</taxon>
        <taxon>Brassicaceae</taxon>
        <taxon>Brassiceae</taxon>
        <taxon>Brassica</taxon>
    </lineage>
</organism>
<evidence type="ECO:0000313" key="5">
    <source>
        <dbReference type="Proteomes" id="UP000886595"/>
    </source>
</evidence>
<dbReference type="GO" id="GO:0043565">
    <property type="term" value="F:sequence-specific DNA binding"/>
    <property type="evidence" value="ECO:0007669"/>
    <property type="project" value="TreeGrafter"/>
</dbReference>
<protein>
    <submittedName>
        <fullName evidence="4">Uncharacterized protein</fullName>
    </submittedName>
</protein>
<name>A0A8X7TTS4_BRACI</name>
<evidence type="ECO:0000256" key="1">
    <source>
        <dbReference type="ARBA" id="ARBA00004123"/>
    </source>
</evidence>
<dbReference type="GO" id="GO:0005634">
    <property type="term" value="C:nucleus"/>
    <property type="evidence" value="ECO:0007669"/>
    <property type="project" value="UniProtKB-SubCell"/>
</dbReference>